<feature type="compositionally biased region" description="Low complexity" evidence="1">
    <location>
        <begin position="18"/>
        <end position="31"/>
    </location>
</feature>
<feature type="compositionally biased region" description="Basic and acidic residues" evidence="1">
    <location>
        <begin position="1"/>
        <end position="11"/>
    </location>
</feature>
<dbReference type="Proteomes" id="UP000789901">
    <property type="component" value="Unassembled WGS sequence"/>
</dbReference>
<sequence>MSRKQSAKDILKTIGQDSSHQSKSSTSTPKSLPVLTHRTRKVVRCYCPKCKGKLVDPRTKEQHSLTTSQQSSQTDLNELRQPTQTSELSGLSQQSVTTIDSLSDIERDNNESSSGLNDELSSSLDINNLSFLPKKRQQTSKELAEGIRYSNINEFEDYSAPNIDYENEFQSRFRLPSSFDDILIWVLKFQSDFKVSETATEVLVKYIRQLLCKFGDENLFKDFPTSIYMLRKHLKLDNFITYSVCPKCDKLYTKKEVVDSRNNNGQLSVKKCSHVEFPNIIGSRQIVTCNSALATQ</sequence>
<name>A0ABN7X7E1_GIGMA</name>
<evidence type="ECO:0000313" key="3">
    <source>
        <dbReference type="Proteomes" id="UP000789901"/>
    </source>
</evidence>
<feature type="compositionally biased region" description="Basic and acidic residues" evidence="1">
    <location>
        <begin position="54"/>
        <end position="63"/>
    </location>
</feature>
<protein>
    <submittedName>
        <fullName evidence="2">45326_t:CDS:1</fullName>
    </submittedName>
</protein>
<feature type="compositionally biased region" description="Polar residues" evidence="1">
    <location>
        <begin position="80"/>
        <end position="101"/>
    </location>
</feature>
<keyword evidence="3" id="KW-1185">Reference proteome</keyword>
<evidence type="ECO:0000313" key="2">
    <source>
        <dbReference type="EMBL" id="CAG8849905.1"/>
    </source>
</evidence>
<accession>A0ABN7X7E1</accession>
<dbReference type="EMBL" id="CAJVQB010098545">
    <property type="protein sequence ID" value="CAG8849905.1"/>
    <property type="molecule type" value="Genomic_DNA"/>
</dbReference>
<evidence type="ECO:0000256" key="1">
    <source>
        <dbReference type="SAM" id="MobiDB-lite"/>
    </source>
</evidence>
<feature type="non-terminal residue" evidence="2">
    <location>
        <position position="296"/>
    </location>
</feature>
<organism evidence="2 3">
    <name type="scientific">Gigaspora margarita</name>
    <dbReference type="NCBI Taxonomy" id="4874"/>
    <lineage>
        <taxon>Eukaryota</taxon>
        <taxon>Fungi</taxon>
        <taxon>Fungi incertae sedis</taxon>
        <taxon>Mucoromycota</taxon>
        <taxon>Glomeromycotina</taxon>
        <taxon>Glomeromycetes</taxon>
        <taxon>Diversisporales</taxon>
        <taxon>Gigasporaceae</taxon>
        <taxon>Gigaspora</taxon>
    </lineage>
</organism>
<gene>
    <name evidence="2" type="ORF">GMARGA_LOCUS39940</name>
</gene>
<comment type="caution">
    <text evidence="2">The sequence shown here is derived from an EMBL/GenBank/DDBJ whole genome shotgun (WGS) entry which is preliminary data.</text>
</comment>
<proteinExistence type="predicted"/>
<reference evidence="2 3" key="1">
    <citation type="submission" date="2021-06" db="EMBL/GenBank/DDBJ databases">
        <authorList>
            <person name="Kallberg Y."/>
            <person name="Tangrot J."/>
            <person name="Rosling A."/>
        </authorList>
    </citation>
    <scope>NUCLEOTIDE SEQUENCE [LARGE SCALE GENOMIC DNA]</scope>
    <source>
        <strain evidence="2 3">120-4 pot B 10/14</strain>
    </source>
</reference>
<feature type="region of interest" description="Disordered" evidence="1">
    <location>
        <begin position="1"/>
        <end position="35"/>
    </location>
</feature>
<feature type="region of interest" description="Disordered" evidence="1">
    <location>
        <begin position="54"/>
        <end position="119"/>
    </location>
</feature>